<organism evidence="1">
    <name type="scientific">viral metagenome</name>
    <dbReference type="NCBI Taxonomy" id="1070528"/>
    <lineage>
        <taxon>unclassified sequences</taxon>
        <taxon>metagenomes</taxon>
        <taxon>organismal metagenomes</taxon>
    </lineage>
</organism>
<dbReference type="EMBL" id="MT143700">
    <property type="protein sequence ID" value="QJA43346.1"/>
    <property type="molecule type" value="Genomic_DNA"/>
</dbReference>
<reference evidence="1" key="1">
    <citation type="submission" date="2020-03" db="EMBL/GenBank/DDBJ databases">
        <title>The deep terrestrial virosphere.</title>
        <authorList>
            <person name="Holmfeldt K."/>
            <person name="Nilsson E."/>
            <person name="Simone D."/>
            <person name="Lopez-Fernandez M."/>
            <person name="Wu X."/>
            <person name="de Brujin I."/>
            <person name="Lundin D."/>
            <person name="Andersson A."/>
            <person name="Bertilsson S."/>
            <person name="Dopson M."/>
        </authorList>
    </citation>
    <scope>NUCLEOTIDE SEQUENCE</scope>
    <source>
        <strain evidence="1">MM171A00247</strain>
        <strain evidence="2">MM171B00144</strain>
    </source>
</reference>
<gene>
    <name evidence="1" type="ORF">MM171A00247_0060</name>
    <name evidence="2" type="ORF">MM171B00144_0036</name>
</gene>
<name>A0A6H1Z650_9ZZZZ</name>
<proteinExistence type="predicted"/>
<evidence type="ECO:0000313" key="2">
    <source>
        <dbReference type="EMBL" id="QJB04997.1"/>
    </source>
</evidence>
<dbReference type="Gene3D" id="3.90.320.10">
    <property type="match status" value="1"/>
</dbReference>
<evidence type="ECO:0000313" key="1">
    <source>
        <dbReference type="EMBL" id="QJA43346.1"/>
    </source>
</evidence>
<protein>
    <submittedName>
        <fullName evidence="1">Putative PD-(D/E)XK nuclease superfamily protein</fullName>
    </submittedName>
</protein>
<sequence length="193" mass="22260">MKDYNLTFDAESHKYNLNGADIPSVTKIIQKVLPTNFYVSEEVLEQKSLIGQYVHTATELYDQDNLDINSLHPTLKGYLDGWIRFRTDFKLKPIAIELKMAHPLFKFAGKVDRVFEGNTLIDIKTGVPKKTDAIQTAGYAELWEYGKGSRDRIQKRMSVYLKDGNYKIIEHKDKTDRQVFLACLTVFNFTGDR</sequence>
<accession>A0A6H1Z650</accession>
<dbReference type="EMBL" id="MT143893">
    <property type="protein sequence ID" value="QJB04997.1"/>
    <property type="molecule type" value="Genomic_DNA"/>
</dbReference>
<dbReference type="InterPro" id="IPR011604">
    <property type="entry name" value="PDDEXK-like_dom_sf"/>
</dbReference>
<dbReference type="AlphaFoldDB" id="A0A6H1Z650"/>